<keyword evidence="5" id="KW-1185">Reference proteome</keyword>
<dbReference type="InterPro" id="IPR023214">
    <property type="entry name" value="HAD_sf"/>
</dbReference>
<dbReference type="InterPro" id="IPR051400">
    <property type="entry name" value="HAD-like_hydrolase"/>
</dbReference>
<evidence type="ECO:0008006" key="6">
    <source>
        <dbReference type="Google" id="ProtNLM"/>
    </source>
</evidence>
<dbReference type="Gene3D" id="3.40.50.1000">
    <property type="entry name" value="HAD superfamily/HAD-like"/>
    <property type="match status" value="1"/>
</dbReference>
<dbReference type="InterPro" id="IPR036412">
    <property type="entry name" value="HAD-like_sf"/>
</dbReference>
<dbReference type="SUPFAM" id="SSF56784">
    <property type="entry name" value="HAD-like"/>
    <property type="match status" value="1"/>
</dbReference>
<dbReference type="OrthoDB" id="444127at2759"/>
<dbReference type="GO" id="GO:0044281">
    <property type="term" value="P:small molecule metabolic process"/>
    <property type="evidence" value="ECO:0007669"/>
    <property type="project" value="UniProtKB-ARBA"/>
</dbReference>
<dbReference type="SFLD" id="SFLDG01129">
    <property type="entry name" value="C1.5:_HAD__Beta-PGM__Phosphata"/>
    <property type="match status" value="1"/>
</dbReference>
<evidence type="ECO:0000256" key="2">
    <source>
        <dbReference type="ARBA" id="ARBA00022801"/>
    </source>
</evidence>
<sequence length="248" mass="27305">MPSAPSKRTVLFDLDGTLFDHYHSLSCGISLIRQRYSALASFDSTDLINQYNASLQLAYDEYLRGIITYNEADYRKVRLFFQGLGLDAPDDAGISEFRGVYRPAYRDSRRATPGSIETLVRLRSEGFSLAIITNGQTKDQVEKAKAIGIHDLVDYMITSEEAGCCKPDKLIFRLAMDALGCCLSETYMVGDSVRSDVRGALDSGIKAILFSPMSTDSHQVVSGKTVPVICNMSQLIEVLEISSGILTT</sequence>
<dbReference type="InterPro" id="IPR023198">
    <property type="entry name" value="PGP-like_dom2"/>
</dbReference>
<accession>A0A135RX31</accession>
<comment type="cofactor">
    <cofactor evidence="1">
        <name>Mg(2+)</name>
        <dbReference type="ChEBI" id="CHEBI:18420"/>
    </cofactor>
</comment>
<dbReference type="Pfam" id="PF00702">
    <property type="entry name" value="Hydrolase"/>
    <property type="match status" value="1"/>
</dbReference>
<evidence type="ECO:0000256" key="1">
    <source>
        <dbReference type="ARBA" id="ARBA00001946"/>
    </source>
</evidence>
<evidence type="ECO:0000256" key="3">
    <source>
        <dbReference type="ARBA" id="ARBA00022842"/>
    </source>
</evidence>
<reference evidence="4 5" key="1">
    <citation type="submission" date="2014-02" db="EMBL/GenBank/DDBJ databases">
        <title>The genome sequence of Colletotrichum simmondsii CBS122122.</title>
        <authorList>
            <person name="Baroncelli R."/>
            <person name="Thon M.R."/>
        </authorList>
    </citation>
    <scope>NUCLEOTIDE SEQUENCE [LARGE SCALE GENOMIC DNA]</scope>
    <source>
        <strain evidence="4 5">CBS122122</strain>
    </source>
</reference>
<dbReference type="PANTHER" id="PTHR46470:SF4">
    <property type="entry name" value="5-AMINO-6-(5-PHOSPHO-D-RIBITYLAMINO)URACIL PHOSPHATASE YIGB"/>
    <property type="match status" value="1"/>
</dbReference>
<keyword evidence="3" id="KW-0460">Magnesium</keyword>
<dbReference type="NCBIfam" id="TIGR01549">
    <property type="entry name" value="HAD-SF-IA-v1"/>
    <property type="match status" value="1"/>
</dbReference>
<proteinExistence type="predicted"/>
<dbReference type="PRINTS" id="PR00413">
    <property type="entry name" value="HADHALOGNASE"/>
</dbReference>
<keyword evidence="2" id="KW-0378">Hydrolase</keyword>
<protein>
    <recommendedName>
        <fullName evidence="6">HAD family hydrolase</fullName>
    </recommendedName>
</protein>
<evidence type="ECO:0000313" key="5">
    <source>
        <dbReference type="Proteomes" id="UP000070328"/>
    </source>
</evidence>
<dbReference type="InterPro" id="IPR006439">
    <property type="entry name" value="HAD-SF_hydro_IA"/>
</dbReference>
<name>A0A135RX31_9PEZI</name>
<gene>
    <name evidence="4" type="ORF">CSIM01_09773</name>
</gene>
<organism evidence="4 5">
    <name type="scientific">Colletotrichum simmondsii</name>
    <dbReference type="NCBI Taxonomy" id="703756"/>
    <lineage>
        <taxon>Eukaryota</taxon>
        <taxon>Fungi</taxon>
        <taxon>Dikarya</taxon>
        <taxon>Ascomycota</taxon>
        <taxon>Pezizomycotina</taxon>
        <taxon>Sordariomycetes</taxon>
        <taxon>Hypocreomycetidae</taxon>
        <taxon>Glomerellales</taxon>
        <taxon>Glomerellaceae</taxon>
        <taxon>Colletotrichum</taxon>
        <taxon>Colletotrichum acutatum species complex</taxon>
    </lineage>
</organism>
<dbReference type="Gene3D" id="1.10.150.240">
    <property type="entry name" value="Putative phosphatase, domain 2"/>
    <property type="match status" value="1"/>
</dbReference>
<dbReference type="EMBL" id="JFBX01000787">
    <property type="protein sequence ID" value="KXH28255.1"/>
    <property type="molecule type" value="Genomic_DNA"/>
</dbReference>
<dbReference type="PANTHER" id="PTHR46470">
    <property type="entry name" value="N-ACYLNEURAMINATE-9-PHOSPHATASE"/>
    <property type="match status" value="1"/>
</dbReference>
<dbReference type="GO" id="GO:0016791">
    <property type="term" value="F:phosphatase activity"/>
    <property type="evidence" value="ECO:0007669"/>
    <property type="project" value="UniProtKB-ARBA"/>
</dbReference>
<comment type="caution">
    <text evidence="4">The sequence shown here is derived from an EMBL/GenBank/DDBJ whole genome shotgun (WGS) entry which is preliminary data.</text>
</comment>
<evidence type="ECO:0000313" key="4">
    <source>
        <dbReference type="EMBL" id="KXH28255.1"/>
    </source>
</evidence>
<dbReference type="Proteomes" id="UP000070328">
    <property type="component" value="Unassembled WGS sequence"/>
</dbReference>
<dbReference type="AlphaFoldDB" id="A0A135RX31"/>
<dbReference type="SFLD" id="SFLDS00003">
    <property type="entry name" value="Haloacid_Dehalogenase"/>
    <property type="match status" value="1"/>
</dbReference>